<dbReference type="PANTHER" id="PTHR37984">
    <property type="entry name" value="PROTEIN CBG26694"/>
    <property type="match status" value="1"/>
</dbReference>
<dbReference type="STRING" id="75913.A0A0K0FHL8"/>
<dbReference type="PANTHER" id="PTHR37984:SF9">
    <property type="entry name" value="INTEGRASE CATALYTIC DOMAIN-CONTAINING PROTEIN"/>
    <property type="match status" value="1"/>
</dbReference>
<dbReference type="SUPFAM" id="SSF53098">
    <property type="entry name" value="Ribonuclease H-like"/>
    <property type="match status" value="1"/>
</dbReference>
<dbReference type="AlphaFoldDB" id="A0A0K0FHL8"/>
<feature type="domain" description="Integrase catalytic" evidence="1">
    <location>
        <begin position="899"/>
        <end position="1058"/>
    </location>
</feature>
<proteinExistence type="predicted"/>
<name>A0A0K0FHL8_STRVS</name>
<sequence>MEPSRINDGKSSIGFEKLGNHDPLVWIESTTTRIQLVVNPDQQLEKFLSLLPKDLQALIISDSDVTSLDEASSILKKFLGNSMDSLPNELKSLKLDFSDYLPVLGLCNRAKPLIKRLFSCSSKESEIACLLMAVLRSPASFTQDWLKEEETVNLESLKHFELANRNLLNRDEQVKRKKHHTQPSGGEMKMKLEDKPGFLVSSVPKWSVQVWFNNKWPVVSYLDNGAGLNYIPVDLVREWQISLDEDDKVEILQLLGKSVRCYGSVVLDIKVGKYEEKSTKFYVWEVPNTIVGFSSLQSMGLIPNIHKIENKASKGNISLVEKRSSDDNTPSGESITLVENVNRIMLNVDLLSTYVPKIIPYRKIKNPELAELTKRRLQEEVDLGCYVKVPRSEVKSAHPVVIVPKENSVRICGDYTYLNKSVVKPSSVELANIQSVLSIPKGKLRYLSKLDISNAFKQCLLPPNILDHSVITTQFGFYKPLRGVFGISSIPILFEQELSYLFQDLQVIRYLDDLFIYGESLEEHNYFLSKCKEIMAQWNLPVNESKEQILAPEIEFLDYTIRCDGSITAKEKYKKMLYQRPTSNSQLLSFIGRMTYLKQMFSDFSKTMRPLYVKSNEEFYWDDRREAAWLCMINQFQNLHVLHTVSDETKQMVIIPQADNETISALLFCENQLFYSSSRVLQNSECHYPWENKLLLIKVEMLELFKTVMSHRQVKIVVPTSQMVKFFSSYMDNSNYNYKSSTFTRLMMRLIPFQVQFITDRNHKSENVMSCDVPLLVEESLIRDEKSEFPLERIRTASMADDVVTMVREKKLTGLPVQLHNKDLNIQDGILYVNSRIFVPAVLAEQLLSFLHGYHFSRIHMTRALASKYVLLNYSRLIVEFINNCSICCQAKRNMNSCIGSLPDTQYFNERISIDNAQFGQLHFCTIVEHYSNIIFARPLKDYSSRNIIKVISDYIESYGLPDVLLSDNHRPLISKELNDFLSSKDVIHLTSIEYRSTSNGQVEKAIQTIKQGLRVHLSLEESVKRANLIIGIDGHNALERMKQGFASSKLSRDSLSKKYSVIQIQCVGKCYFKKKYSDDVYLPGKITQKVGNFYVIEYEGGYFLRNKDAVNVLSLKIGNTSKSLPIWEVKEQISKGEVLSEKENMKLEANDQIYQEIFKFKFAIASDRGCKKDKASVAILFELDGNLKTIKKIDETRTTCDPATKAQLLEVLAVKNAIELIVKNRLGEHEIASIIVSSYAASKVAEIFS</sequence>
<dbReference type="GO" id="GO:0015074">
    <property type="term" value="P:DNA integration"/>
    <property type="evidence" value="ECO:0007669"/>
    <property type="project" value="InterPro"/>
</dbReference>
<dbReference type="WBParaSite" id="SVE_0838300.1">
    <property type="protein sequence ID" value="SVE_0838300.1"/>
    <property type="gene ID" value="SVE_0838300"/>
</dbReference>
<dbReference type="Gene3D" id="1.10.340.70">
    <property type="match status" value="1"/>
</dbReference>
<dbReference type="InterPro" id="IPR000477">
    <property type="entry name" value="RT_dom"/>
</dbReference>
<organism evidence="2 3">
    <name type="scientific">Strongyloides venezuelensis</name>
    <name type="common">Threadworm</name>
    <dbReference type="NCBI Taxonomy" id="75913"/>
    <lineage>
        <taxon>Eukaryota</taxon>
        <taxon>Metazoa</taxon>
        <taxon>Ecdysozoa</taxon>
        <taxon>Nematoda</taxon>
        <taxon>Chromadorea</taxon>
        <taxon>Rhabditida</taxon>
        <taxon>Tylenchina</taxon>
        <taxon>Panagrolaimomorpha</taxon>
        <taxon>Strongyloidoidea</taxon>
        <taxon>Strongyloididae</taxon>
        <taxon>Strongyloides</taxon>
    </lineage>
</organism>
<keyword evidence="2" id="KW-1185">Reference proteome</keyword>
<dbReference type="GO" id="GO:0042575">
    <property type="term" value="C:DNA polymerase complex"/>
    <property type="evidence" value="ECO:0007669"/>
    <property type="project" value="UniProtKB-ARBA"/>
</dbReference>
<dbReference type="InterPro" id="IPR043502">
    <property type="entry name" value="DNA/RNA_pol_sf"/>
</dbReference>
<dbReference type="SUPFAM" id="SSF56672">
    <property type="entry name" value="DNA/RNA polymerases"/>
    <property type="match status" value="1"/>
</dbReference>
<dbReference type="InterPro" id="IPR036397">
    <property type="entry name" value="RNaseH_sf"/>
</dbReference>
<dbReference type="InterPro" id="IPR050951">
    <property type="entry name" value="Retrovirus_Pol_polyprotein"/>
</dbReference>
<dbReference type="Proteomes" id="UP000035680">
    <property type="component" value="Unassembled WGS sequence"/>
</dbReference>
<accession>A0A0K0FHL8</accession>
<evidence type="ECO:0000259" key="1">
    <source>
        <dbReference type="PROSITE" id="PS50994"/>
    </source>
</evidence>
<dbReference type="Pfam" id="PF00078">
    <property type="entry name" value="RVT_1"/>
    <property type="match status" value="1"/>
</dbReference>
<dbReference type="PROSITE" id="PS50994">
    <property type="entry name" value="INTEGRASE"/>
    <property type="match status" value="1"/>
</dbReference>
<dbReference type="InterPro" id="IPR043128">
    <property type="entry name" value="Rev_trsase/Diguanyl_cyclase"/>
</dbReference>
<dbReference type="CDD" id="cd01647">
    <property type="entry name" value="RT_LTR"/>
    <property type="match status" value="1"/>
</dbReference>
<dbReference type="InterPro" id="IPR012337">
    <property type="entry name" value="RNaseH-like_sf"/>
</dbReference>
<dbReference type="GO" id="GO:0003676">
    <property type="term" value="F:nucleic acid binding"/>
    <property type="evidence" value="ECO:0007669"/>
    <property type="project" value="InterPro"/>
</dbReference>
<protein>
    <submittedName>
        <fullName evidence="3">Integrase catalytic domain-containing protein</fullName>
    </submittedName>
</protein>
<dbReference type="Gene3D" id="3.10.10.10">
    <property type="entry name" value="HIV Type 1 Reverse Transcriptase, subunit A, domain 1"/>
    <property type="match status" value="1"/>
</dbReference>
<reference evidence="2" key="1">
    <citation type="submission" date="2014-07" db="EMBL/GenBank/DDBJ databases">
        <authorList>
            <person name="Martin A.A"/>
            <person name="De Silva N."/>
        </authorList>
    </citation>
    <scope>NUCLEOTIDE SEQUENCE</scope>
</reference>
<dbReference type="Gene3D" id="3.30.420.10">
    <property type="entry name" value="Ribonuclease H-like superfamily/Ribonuclease H"/>
    <property type="match status" value="1"/>
</dbReference>
<dbReference type="Gene3D" id="3.30.70.270">
    <property type="match status" value="2"/>
</dbReference>
<evidence type="ECO:0000313" key="2">
    <source>
        <dbReference type="Proteomes" id="UP000035680"/>
    </source>
</evidence>
<evidence type="ECO:0000313" key="3">
    <source>
        <dbReference type="WBParaSite" id="SVE_0838300.1"/>
    </source>
</evidence>
<dbReference type="InterPro" id="IPR001584">
    <property type="entry name" value="Integrase_cat-core"/>
</dbReference>
<reference evidence="3" key="2">
    <citation type="submission" date="2015-08" db="UniProtKB">
        <authorList>
            <consortium name="WormBaseParasite"/>
        </authorList>
    </citation>
    <scope>IDENTIFICATION</scope>
</reference>